<name>A0A6G8AX97_9ENTE</name>
<dbReference type="RefSeq" id="WP_166035963.1">
    <property type="nucleotide sequence ID" value="NZ_CP049887.1"/>
</dbReference>
<proteinExistence type="predicted"/>
<keyword evidence="4" id="KW-1185">Reference proteome</keyword>
<dbReference type="Pfam" id="PF01381">
    <property type="entry name" value="HTH_3"/>
    <property type="match status" value="1"/>
</dbReference>
<dbReference type="Gene3D" id="1.10.260.40">
    <property type="entry name" value="lambda repressor-like DNA-binding domains"/>
    <property type="match status" value="1"/>
</dbReference>
<dbReference type="EMBL" id="CP049887">
    <property type="protein sequence ID" value="QIL49678.1"/>
    <property type="molecule type" value="Genomic_DNA"/>
</dbReference>
<keyword evidence="1" id="KW-0238">DNA-binding</keyword>
<dbReference type="GO" id="GO:0003677">
    <property type="term" value="F:DNA binding"/>
    <property type="evidence" value="ECO:0007669"/>
    <property type="project" value="UniProtKB-KW"/>
</dbReference>
<organism evidence="3 4">
    <name type="scientific">Vagococcus hydrophili</name>
    <dbReference type="NCBI Taxonomy" id="2714947"/>
    <lineage>
        <taxon>Bacteria</taxon>
        <taxon>Bacillati</taxon>
        <taxon>Bacillota</taxon>
        <taxon>Bacilli</taxon>
        <taxon>Lactobacillales</taxon>
        <taxon>Enterococcaceae</taxon>
        <taxon>Vagococcus</taxon>
    </lineage>
</organism>
<dbReference type="SUPFAM" id="SSF47413">
    <property type="entry name" value="lambda repressor-like DNA-binding domains"/>
    <property type="match status" value="1"/>
</dbReference>
<feature type="domain" description="HTH cro/C1-type" evidence="2">
    <location>
        <begin position="9"/>
        <end position="63"/>
    </location>
</feature>
<evidence type="ECO:0000313" key="3">
    <source>
        <dbReference type="EMBL" id="QIL49678.1"/>
    </source>
</evidence>
<evidence type="ECO:0000313" key="4">
    <source>
        <dbReference type="Proteomes" id="UP000501747"/>
    </source>
</evidence>
<dbReference type="AlphaFoldDB" id="A0A6G8AX97"/>
<dbReference type="SMART" id="SM00530">
    <property type="entry name" value="HTH_XRE"/>
    <property type="match status" value="1"/>
</dbReference>
<dbReference type="PANTHER" id="PTHR46558">
    <property type="entry name" value="TRACRIPTIONAL REGULATORY PROTEIN-RELATED-RELATED"/>
    <property type="match status" value="1"/>
</dbReference>
<accession>A0A6G8AX97</accession>
<protein>
    <submittedName>
        <fullName evidence="3">Helix-turn-helix transcriptional regulator</fullName>
    </submittedName>
</protein>
<reference evidence="3 4" key="1">
    <citation type="submission" date="2020-03" db="EMBL/GenBank/DDBJ databases">
        <title>Vagococcus sp. nov., isolated from beetles.</title>
        <authorList>
            <person name="Hyun D.-W."/>
            <person name="Bae J.-W."/>
        </authorList>
    </citation>
    <scope>NUCLEOTIDE SEQUENCE [LARGE SCALE GENOMIC DNA]</scope>
    <source>
        <strain evidence="3 4">HDW17B</strain>
    </source>
</reference>
<dbReference type="Proteomes" id="UP000501747">
    <property type="component" value="Chromosome"/>
</dbReference>
<sequence length="245" mass="28735">MKSTISFNLKKYRKEKKMTQQEMAQALFVTPQAVSKWERGDSLPDISLVPQIARLFQISISDLWAEEAELVVSPIETLNQMSHGLIEDEIVSQVILELDSVTQISELTMSFDFFMLLTDRQKEQVVSAIIDSPYSDGMIEDFYYYLSSKQKEKMVMELLENQRYLALESIIPMMSRLIRTKVLEGTIRDQARDFLEELFPFLNYSQKEWLVQCVKLKTIPMSVLDNYLTFFTESQREELIKYEED</sequence>
<dbReference type="PROSITE" id="PS50943">
    <property type="entry name" value="HTH_CROC1"/>
    <property type="match status" value="1"/>
</dbReference>
<dbReference type="PANTHER" id="PTHR46558:SF11">
    <property type="entry name" value="HTH-TYPE TRANSCRIPTIONAL REGULATOR XRE"/>
    <property type="match status" value="1"/>
</dbReference>
<dbReference type="InterPro" id="IPR001387">
    <property type="entry name" value="Cro/C1-type_HTH"/>
</dbReference>
<evidence type="ECO:0000256" key="1">
    <source>
        <dbReference type="ARBA" id="ARBA00023125"/>
    </source>
</evidence>
<dbReference type="CDD" id="cd00093">
    <property type="entry name" value="HTH_XRE"/>
    <property type="match status" value="1"/>
</dbReference>
<dbReference type="InterPro" id="IPR010982">
    <property type="entry name" value="Lambda_DNA-bd_dom_sf"/>
</dbReference>
<dbReference type="KEGG" id="vhy:G7082_14790"/>
<gene>
    <name evidence="3" type="ORF">G7082_14790</name>
</gene>
<evidence type="ECO:0000259" key="2">
    <source>
        <dbReference type="PROSITE" id="PS50943"/>
    </source>
</evidence>